<dbReference type="InterPro" id="IPR002771">
    <property type="entry name" value="Multi_antbiot-R_MarC"/>
</dbReference>
<comment type="subcellular location">
    <subcellularLocation>
        <location evidence="1 7">Cell membrane</location>
        <topology evidence="1 7">Multi-pass membrane protein</topology>
    </subcellularLocation>
</comment>
<dbReference type="PANTHER" id="PTHR33508:SF1">
    <property type="entry name" value="UPF0056 MEMBRANE PROTEIN YHCE"/>
    <property type="match status" value="1"/>
</dbReference>
<gene>
    <name evidence="8" type="ORF">GCM10009665_34740</name>
</gene>
<feature type="transmembrane region" description="Helical" evidence="7">
    <location>
        <begin position="6"/>
        <end position="29"/>
    </location>
</feature>
<dbReference type="Proteomes" id="UP001500037">
    <property type="component" value="Unassembled WGS sequence"/>
</dbReference>
<feature type="transmembrane region" description="Helical" evidence="7">
    <location>
        <begin position="73"/>
        <end position="96"/>
    </location>
</feature>
<proteinExistence type="inferred from homology"/>
<dbReference type="EMBL" id="BAAALF010000055">
    <property type="protein sequence ID" value="GAA1240952.1"/>
    <property type="molecule type" value="Genomic_DNA"/>
</dbReference>
<keyword evidence="4 7" id="KW-0812">Transmembrane</keyword>
<dbReference type="Pfam" id="PF01914">
    <property type="entry name" value="MarC"/>
    <property type="match status" value="1"/>
</dbReference>
<protein>
    <recommendedName>
        <fullName evidence="7">UPF0056 membrane protein</fullName>
    </recommendedName>
</protein>
<name>A0ABN1WC03_9ACTN</name>
<reference evidence="8 9" key="1">
    <citation type="journal article" date="2019" name="Int. J. Syst. Evol. Microbiol.">
        <title>The Global Catalogue of Microorganisms (GCM) 10K type strain sequencing project: providing services to taxonomists for standard genome sequencing and annotation.</title>
        <authorList>
            <consortium name="The Broad Institute Genomics Platform"/>
            <consortium name="The Broad Institute Genome Sequencing Center for Infectious Disease"/>
            <person name="Wu L."/>
            <person name="Ma J."/>
        </authorList>
    </citation>
    <scope>NUCLEOTIDE SEQUENCE [LARGE SCALE GENOMIC DNA]</scope>
    <source>
        <strain evidence="8 9">JCM 13004</strain>
    </source>
</reference>
<feature type="transmembrane region" description="Helical" evidence="7">
    <location>
        <begin position="181"/>
        <end position="205"/>
    </location>
</feature>
<evidence type="ECO:0000313" key="9">
    <source>
        <dbReference type="Proteomes" id="UP001500037"/>
    </source>
</evidence>
<evidence type="ECO:0000256" key="6">
    <source>
        <dbReference type="ARBA" id="ARBA00023136"/>
    </source>
</evidence>
<evidence type="ECO:0000313" key="8">
    <source>
        <dbReference type="EMBL" id="GAA1240952.1"/>
    </source>
</evidence>
<sequence>MSVLTLSSAFVTFFAVVGPPKVLLAYAHLSRERTLNATRKLVLISSLLAALVGILMAVCADAVTAFFHVSDESLQLAGGVIFFLYAVGLVLGVHVGGGGEDEEGGLASPLAEGLRELLLPYVASPLAMTAVLVESLTKDTWGWRTTVAGAYLAVVVINALCVLLLAPLLRRTHQTSLEVLSRLLGLLLAAVGVELFLNGLAGLGVPLAGSGGH</sequence>
<dbReference type="PANTHER" id="PTHR33508">
    <property type="entry name" value="UPF0056 MEMBRANE PROTEIN YHCE"/>
    <property type="match status" value="1"/>
</dbReference>
<evidence type="ECO:0000256" key="2">
    <source>
        <dbReference type="ARBA" id="ARBA00009784"/>
    </source>
</evidence>
<feature type="transmembrane region" description="Helical" evidence="7">
    <location>
        <begin position="117"/>
        <end position="136"/>
    </location>
</feature>
<evidence type="ECO:0000256" key="3">
    <source>
        <dbReference type="ARBA" id="ARBA00022475"/>
    </source>
</evidence>
<accession>A0ABN1WC03</accession>
<keyword evidence="3" id="KW-1003">Cell membrane</keyword>
<evidence type="ECO:0000256" key="7">
    <source>
        <dbReference type="RuleBase" id="RU362048"/>
    </source>
</evidence>
<dbReference type="RefSeq" id="WP_344442563.1">
    <property type="nucleotide sequence ID" value="NZ_BAAALF010000055.1"/>
</dbReference>
<keyword evidence="5 7" id="KW-1133">Transmembrane helix</keyword>
<evidence type="ECO:0000256" key="4">
    <source>
        <dbReference type="ARBA" id="ARBA00022692"/>
    </source>
</evidence>
<comment type="caution">
    <text evidence="8">The sequence shown here is derived from an EMBL/GenBank/DDBJ whole genome shotgun (WGS) entry which is preliminary data.</text>
</comment>
<feature type="transmembrane region" description="Helical" evidence="7">
    <location>
        <begin position="148"/>
        <end position="169"/>
    </location>
</feature>
<keyword evidence="6 7" id="KW-0472">Membrane</keyword>
<comment type="similarity">
    <text evidence="2 7">Belongs to the UPF0056 (MarC) family.</text>
</comment>
<keyword evidence="9" id="KW-1185">Reference proteome</keyword>
<evidence type="ECO:0000256" key="5">
    <source>
        <dbReference type="ARBA" id="ARBA00022989"/>
    </source>
</evidence>
<feature type="transmembrane region" description="Helical" evidence="7">
    <location>
        <begin position="41"/>
        <end position="67"/>
    </location>
</feature>
<organism evidence="8 9">
    <name type="scientific">Kitasatospora nipponensis</name>
    <dbReference type="NCBI Taxonomy" id="258049"/>
    <lineage>
        <taxon>Bacteria</taxon>
        <taxon>Bacillati</taxon>
        <taxon>Actinomycetota</taxon>
        <taxon>Actinomycetes</taxon>
        <taxon>Kitasatosporales</taxon>
        <taxon>Streptomycetaceae</taxon>
        <taxon>Kitasatospora</taxon>
    </lineage>
</organism>
<evidence type="ECO:0000256" key="1">
    <source>
        <dbReference type="ARBA" id="ARBA00004651"/>
    </source>
</evidence>